<protein>
    <submittedName>
        <fullName evidence="3">Gluconolactonase</fullName>
    </submittedName>
</protein>
<dbReference type="Proteomes" id="UP000186878">
    <property type="component" value="Unassembled WGS sequence"/>
</dbReference>
<keyword evidence="4" id="KW-1185">Reference proteome</keyword>
<evidence type="ECO:0000259" key="2">
    <source>
        <dbReference type="Pfam" id="PF08450"/>
    </source>
</evidence>
<organism evidence="3 4">
    <name type="scientific">Salinicola socius</name>
    <dbReference type="NCBI Taxonomy" id="404433"/>
    <lineage>
        <taxon>Bacteria</taxon>
        <taxon>Pseudomonadati</taxon>
        <taxon>Pseudomonadota</taxon>
        <taxon>Gammaproteobacteria</taxon>
        <taxon>Oceanospirillales</taxon>
        <taxon>Halomonadaceae</taxon>
        <taxon>Salinicola</taxon>
    </lineage>
</organism>
<dbReference type="PANTHER" id="PTHR47572:SF4">
    <property type="entry name" value="LACTONASE DRP35"/>
    <property type="match status" value="1"/>
</dbReference>
<name>A0A1Q8SWR9_9GAMM</name>
<dbReference type="EMBL" id="MSDO01000002">
    <property type="protein sequence ID" value="OLO05876.1"/>
    <property type="molecule type" value="Genomic_DNA"/>
</dbReference>
<gene>
    <name evidence="3" type="ORF">BTW07_02785</name>
</gene>
<dbReference type="GO" id="GO:0016787">
    <property type="term" value="F:hydrolase activity"/>
    <property type="evidence" value="ECO:0007669"/>
    <property type="project" value="UniProtKB-KW"/>
</dbReference>
<sequence>MKESETLTPSNLLSRRQILTAGAALSATAAFGIDQARADWSPSLRYPDPAIEILDPSFLDYRLFNASVERLATGFRWLEGPVWFGDGRYLLASDIANNRLIRWDETSGVLSTFREPSNYSNGNTRDNVGRLITCEGSIGRRITRTEYNGSITVLADQYDGKPFNSPNDVVCTRNGDIWFTDPPFQLGNNYEGRIVKQELPAAVYRIDGKTGELNKILDDIAGPNGLAFSQDESRFFLVEGRAKPNRILWEFQHDNGKLGNKKKLIEAKNHGAIDGIACDIHGNIWAGWGSSGSPEGNPEALDGVRIFNSDGKAIGHIHLPERCANVCFGGAQGNRLFMASSHSLYAIFVNTQGTGFAPDV</sequence>
<dbReference type="RefSeq" id="WP_075568618.1">
    <property type="nucleotide sequence ID" value="NZ_MSDO01000002.1"/>
</dbReference>
<evidence type="ECO:0000256" key="1">
    <source>
        <dbReference type="ARBA" id="ARBA00022801"/>
    </source>
</evidence>
<proteinExistence type="predicted"/>
<dbReference type="OrthoDB" id="241638at2"/>
<dbReference type="InterPro" id="IPR011042">
    <property type="entry name" value="6-blade_b-propeller_TolB-like"/>
</dbReference>
<evidence type="ECO:0000313" key="4">
    <source>
        <dbReference type="Proteomes" id="UP000186878"/>
    </source>
</evidence>
<dbReference type="PROSITE" id="PS51318">
    <property type="entry name" value="TAT"/>
    <property type="match status" value="1"/>
</dbReference>
<dbReference type="InterPro" id="IPR006311">
    <property type="entry name" value="TAT_signal"/>
</dbReference>
<dbReference type="Pfam" id="PF08450">
    <property type="entry name" value="SGL"/>
    <property type="match status" value="1"/>
</dbReference>
<dbReference type="Gene3D" id="2.120.10.30">
    <property type="entry name" value="TolB, C-terminal domain"/>
    <property type="match status" value="1"/>
</dbReference>
<dbReference type="InterPro" id="IPR013658">
    <property type="entry name" value="SGL"/>
</dbReference>
<dbReference type="STRING" id="404433.BTW07_02785"/>
<dbReference type="SUPFAM" id="SSF63829">
    <property type="entry name" value="Calcium-dependent phosphotriesterase"/>
    <property type="match status" value="1"/>
</dbReference>
<dbReference type="InterPro" id="IPR051262">
    <property type="entry name" value="SMP-30/CGR1_Lactonase"/>
</dbReference>
<comment type="caution">
    <text evidence="3">The sequence shown here is derived from an EMBL/GenBank/DDBJ whole genome shotgun (WGS) entry which is preliminary data.</text>
</comment>
<feature type="domain" description="SMP-30/Gluconolactonase/LRE-like region" evidence="2">
    <location>
        <begin position="79"/>
        <end position="342"/>
    </location>
</feature>
<dbReference type="PANTHER" id="PTHR47572">
    <property type="entry name" value="LIPOPROTEIN-RELATED"/>
    <property type="match status" value="1"/>
</dbReference>
<accession>A0A1Q8SWR9</accession>
<evidence type="ECO:0000313" key="3">
    <source>
        <dbReference type="EMBL" id="OLO05876.1"/>
    </source>
</evidence>
<reference evidence="3 4" key="1">
    <citation type="submission" date="2016-12" db="EMBL/GenBank/DDBJ databases">
        <title>Draft genome sequences of strains Salinicola socius SMB35, Salinicola sp. MH3R3-1 and Chromohalobacter sp. SMB17 from the Verkhnekamsk potash mining region of Russia.</title>
        <authorList>
            <person name="Mavrodi D.V."/>
            <person name="Olsson B.E."/>
            <person name="Korsakova E.S."/>
            <person name="Pyankova A."/>
            <person name="Mavrodi O.V."/>
            <person name="Plotnikova E.G."/>
        </authorList>
    </citation>
    <scope>NUCLEOTIDE SEQUENCE [LARGE SCALE GENOMIC DNA]</scope>
    <source>
        <strain evidence="3 4">SMB35</strain>
    </source>
</reference>
<keyword evidence="1" id="KW-0378">Hydrolase</keyword>
<dbReference type="AlphaFoldDB" id="A0A1Q8SWR9"/>